<feature type="compositionally biased region" description="Basic and acidic residues" evidence="8">
    <location>
        <begin position="246"/>
        <end position="256"/>
    </location>
</feature>
<evidence type="ECO:0008006" key="13">
    <source>
        <dbReference type="Google" id="ProtNLM"/>
    </source>
</evidence>
<feature type="region of interest" description="Disordered" evidence="8">
    <location>
        <begin position="1752"/>
        <end position="1775"/>
    </location>
</feature>
<sequence>MRRRGVNKGKGNGDLSLGDLVLAKVKGFPAWPAKISRPEEWDKPPDPKKYFVHFFGTKEIAFVAPVDIQAFTSEAKNKLLGRLQGKTKYFTQAVKEICAAFDGIEKRKGSGLTDDPDDSPVGSEAPSFDEVVGDQKDATDDVVSNAEKDNINMGNIDTSLEHCTERMGESDSPDQNLSIPGHPNESSSVLSPVVRGKLSLDAHVKKNANKSSLKGANSVNGFRQDDNEHSILTNGSKPRKLGTSSRRNEISNDKNRNGGSTAGIFFKDGNSAGGVDLSRSGETLKGGKKGKHVFSSKSDSSGILKSDSNGNTGIKDKNLLKVKTCLEVKKESQEILVDSEEADGKNSSKQKKAQFYAKHNLVANEPLHATKKVKRIDTKDAKSSGSLPKDVKSASPGSTVVQDKAFENLELKKSTSHLKTEKSKTSRGQIGVVGSDDLVLEVLPGTKFHSQVHQAMPDSAIVASNEKTGKSSLRLKSDANNVMIKQETRKRKAVCLVDDDDDGEPKTPVHGGAAKIIKSPFVTDVKKSNNAHSEKSNVAQLAPRKSSDHEDIHLKQSSSHSHNDTSSTRQSLKDRDNTVVPVNVSHSPDKLDSKQFPSKVAKLSFASPVKSPQSIPAIKSSAEQHKLSKPMLKVSSNATEKKVDHGSSKSVRNVTSSQNQVVTHNKKLTLSTEMSKTTPKTLARAVEVPSSTVGFKEFDAFHVDRLEVSMEEKGSVYTGSRSPGSAKTMKHLIAAAQAKRKLTQSQCLHLGNHSVLGGTPSPSTVQPFLSVSSNSVQANVQGVYEHPTLASPSTNNNHSNSQNQLDVEEIEEKRFGSVQRGVGGSLSGGTEAAVARDAFEGMIETLSRTKESIGRATRLAIDCAKYGIANEVVELLIRKLENETSFHRKVDLFFLVDSITQCSHSQKGIAGASYIPIVQAALPLLLGAAAPPGASARDNRRQCLKVLRLWLERKILPESVLRRYMDDIGVSNDETTISLSFRRPSRAERAVDDPIREMEGMLVDEYGSNATFQLPGFFCHAFEEDEDEDELPINSCKDTDGASPADPTPTLGESETSTVTPSDKRHCILEDVDGELEMEDVSGHPKDERPALFNSSDEIDLQRQGSCRHPNPTSNISVEISPTLNGSPPLPLDSPPPLPPLPSSPPPSLPLSPSPPPPPPPLLQPPPPPLPPSGPPLSLVLQSSGPARSSLVSQSLMPPQSSHQLGYQQNVPPNYSGTTSGNQVAQMAGNSFSGGHNNAVVTNEVPQPSAFVAAAGCSSQEPSSLNPSRQLAYGQHMYLNAQFPQPNHQFQLSNPQFTQRHAHPTPPQNPSNQYSYPNPTVQQHLPHSFHSPFSLPPLPDGMRQFAPDEQRRMSSNECKTNNQHGVWIGRNPSCPGQPFGQEGNFKPPVERPSVSNASFQRVISNNVPAVPPVADQTFLLLIVGDPVEDDWSLVLVKRPSRAERAVDDPIREMEGMLVDEYGSNATFQLPGFFCHAFEEDEDEDELPINSCKDTDGASPADPTPTLGESETSTVTPSDKRHCILEDVDGELEMEDVSGHPKDERPALFNSSDEIDLQRQGSCRHPNPTSNISVEISPTLNGSPPLPLDSPPPLPPLPSSPPPSLPLSPSPPPPPPPLLQPPPPPLPPSGPPLSLVLQSSGPARSSLVSQSLMPPQSSHQLGYQQNVPPNYSGTTSGNQVAQMAGNSFSGGHNNAVVTNEVPQPSAFVAAAGCSSQEPSSLNPSRQLAYGQHMYLNAQFPQPNHQFQLSNPQFTQRHAHPTPPQNPSNQYSYPNPTVQQHLPHSFHSPFSLPPLPDGMRQFAPDEQRRMSSNECKTNNQHGVWIGRNPSCPGQPFGQEGNFKPPVERPSVSNASFQRVISNNVPAVPPVAGHGVPQMLPSRSDISALNCWRPS</sequence>
<feature type="compositionally biased region" description="Polar residues" evidence="8">
    <location>
        <begin position="1310"/>
        <end position="1320"/>
    </location>
</feature>
<dbReference type="Gene3D" id="1.25.40.90">
    <property type="match status" value="1"/>
</dbReference>
<evidence type="ECO:0000256" key="4">
    <source>
        <dbReference type="ARBA" id="ARBA00023015"/>
    </source>
</evidence>
<feature type="compositionally biased region" description="Polar residues" evidence="8">
    <location>
        <begin position="1506"/>
        <end position="1516"/>
    </location>
</feature>
<evidence type="ECO:0000256" key="6">
    <source>
        <dbReference type="ARBA" id="ARBA00023163"/>
    </source>
</evidence>
<feature type="region of interest" description="Disordered" evidence="8">
    <location>
        <begin position="209"/>
        <end position="265"/>
    </location>
</feature>
<dbReference type="SMART" id="SM00293">
    <property type="entry name" value="PWWP"/>
    <property type="match status" value="1"/>
</dbReference>
<gene>
    <name evidence="11" type="ORF">TanjilG_23408</name>
</gene>
<dbReference type="PANTHER" id="PTHR12550">
    <property type="entry name" value="HEPATOMA-DERIVED GROWTH FACTOR-RELATED"/>
    <property type="match status" value="1"/>
</dbReference>
<keyword evidence="2" id="KW-0217">Developmental protein</keyword>
<feature type="region of interest" description="Disordered" evidence="8">
    <location>
        <begin position="108"/>
        <end position="136"/>
    </location>
</feature>
<feature type="compositionally biased region" description="Polar residues" evidence="8">
    <location>
        <begin position="1190"/>
        <end position="1221"/>
    </location>
</feature>
<feature type="compositionally biased region" description="Polar residues" evidence="8">
    <location>
        <begin position="173"/>
        <end position="190"/>
    </location>
</feature>
<evidence type="ECO:0000256" key="5">
    <source>
        <dbReference type="ARBA" id="ARBA00023089"/>
    </source>
</evidence>
<evidence type="ECO:0000256" key="7">
    <source>
        <dbReference type="ARBA" id="ARBA00023242"/>
    </source>
</evidence>
<feature type="compositionally biased region" description="Low complexity" evidence="8">
    <location>
        <begin position="557"/>
        <end position="568"/>
    </location>
</feature>
<name>A0A4P1R942_LUPAN</name>
<feature type="region of interest" description="Disordered" evidence="8">
    <location>
        <begin position="165"/>
        <end position="191"/>
    </location>
</feature>
<feature type="region of interest" description="Disordered" evidence="8">
    <location>
        <begin position="1484"/>
        <end position="1521"/>
    </location>
</feature>
<feature type="compositionally biased region" description="Polar residues" evidence="8">
    <location>
        <begin position="209"/>
        <end position="221"/>
    </location>
</feature>
<dbReference type="CDD" id="cd20147">
    <property type="entry name" value="PWWP_HULK"/>
    <property type="match status" value="1"/>
</dbReference>
<feature type="compositionally biased region" description="Polar residues" evidence="8">
    <location>
        <begin position="1111"/>
        <end position="1126"/>
    </location>
</feature>
<feature type="region of interest" description="Disordered" evidence="8">
    <location>
        <begin position="1297"/>
        <end position="1320"/>
    </location>
</feature>
<evidence type="ECO:0000256" key="1">
    <source>
        <dbReference type="ARBA" id="ARBA00004123"/>
    </source>
</evidence>
<feature type="region of interest" description="Disordered" evidence="8">
    <location>
        <begin position="1100"/>
        <end position="1221"/>
    </location>
</feature>
<dbReference type="GO" id="GO:0006397">
    <property type="term" value="P:mRNA processing"/>
    <property type="evidence" value="ECO:0007669"/>
    <property type="project" value="UniProtKB-KW"/>
</dbReference>
<reference evidence="11 12" key="1">
    <citation type="journal article" date="2017" name="Plant Biotechnol. J.">
        <title>A comprehensive draft genome sequence for lupin (Lupinus angustifolius), an emerging health food: insights into plant-microbe interactions and legume evolution.</title>
        <authorList>
            <person name="Hane J.K."/>
            <person name="Ming Y."/>
            <person name="Kamphuis L.G."/>
            <person name="Nelson M.N."/>
            <person name="Garg G."/>
            <person name="Atkins C.A."/>
            <person name="Bayer P.E."/>
            <person name="Bravo A."/>
            <person name="Bringans S."/>
            <person name="Cannon S."/>
            <person name="Edwards D."/>
            <person name="Foley R."/>
            <person name="Gao L.L."/>
            <person name="Harrison M.J."/>
            <person name="Huang W."/>
            <person name="Hurgobin B."/>
            <person name="Li S."/>
            <person name="Liu C.W."/>
            <person name="McGrath A."/>
            <person name="Morahan G."/>
            <person name="Murray J."/>
            <person name="Weller J."/>
            <person name="Jian J."/>
            <person name="Singh K.B."/>
        </authorList>
    </citation>
    <scope>NUCLEOTIDE SEQUENCE</scope>
    <source>
        <strain evidence="12">cv. Tanjil</strain>
        <tissue evidence="11">Whole plant</tissue>
    </source>
</reference>
<proteinExistence type="predicted"/>
<evidence type="ECO:0000259" key="10">
    <source>
        <dbReference type="PROSITE" id="PS51391"/>
    </source>
</evidence>
<feature type="compositionally biased region" description="Low complexity" evidence="8">
    <location>
        <begin position="295"/>
        <end position="304"/>
    </location>
</feature>
<dbReference type="GO" id="GO:0009908">
    <property type="term" value="P:flower development"/>
    <property type="evidence" value="ECO:0007669"/>
    <property type="project" value="UniProtKB-KW"/>
</dbReference>
<dbReference type="SUPFAM" id="SSF63748">
    <property type="entry name" value="Tudor/PWWP/MBT"/>
    <property type="match status" value="1"/>
</dbReference>
<feature type="compositionally biased region" description="Pro residues" evidence="8">
    <location>
        <begin position="1583"/>
        <end position="1630"/>
    </location>
</feature>
<dbReference type="PROSITE" id="PS51391">
    <property type="entry name" value="CID"/>
    <property type="match status" value="1"/>
</dbReference>
<feature type="region of interest" description="Disordered" evidence="8">
    <location>
        <begin position="527"/>
        <end position="595"/>
    </location>
</feature>
<feature type="compositionally biased region" description="Polar residues" evidence="8">
    <location>
        <begin position="648"/>
        <end position="662"/>
    </location>
</feature>
<keyword evidence="4" id="KW-0805">Transcription regulation</keyword>
<feature type="region of interest" description="Disordered" evidence="8">
    <location>
        <begin position="373"/>
        <end position="399"/>
    </location>
</feature>
<keyword evidence="6" id="KW-0804">Transcription</keyword>
<keyword evidence="3" id="KW-0507">mRNA processing</keyword>
<dbReference type="InterPro" id="IPR008942">
    <property type="entry name" value="ENTH_VHS"/>
</dbReference>
<comment type="subcellular location">
    <subcellularLocation>
        <location evidence="1">Nucleus</location>
    </subcellularLocation>
</comment>
<feature type="region of interest" description="Disordered" evidence="8">
    <location>
        <begin position="1029"/>
        <end position="1066"/>
    </location>
</feature>
<feature type="domain" description="PWWP" evidence="9">
    <location>
        <begin position="17"/>
        <end position="63"/>
    </location>
</feature>
<feature type="region of interest" description="Disordered" evidence="8">
    <location>
        <begin position="621"/>
        <end position="662"/>
    </location>
</feature>
<dbReference type="FunFam" id="1.25.40.90:FF:000037">
    <property type="entry name" value="Enhancer of ag-4 2"/>
    <property type="match status" value="1"/>
</dbReference>
<dbReference type="STRING" id="3871.A0A4P1R942"/>
<dbReference type="InterPro" id="IPR000313">
    <property type="entry name" value="PWWP_dom"/>
</dbReference>
<evidence type="ECO:0000256" key="3">
    <source>
        <dbReference type="ARBA" id="ARBA00022664"/>
    </source>
</evidence>
<feature type="compositionally biased region" description="Polar residues" evidence="8">
    <location>
        <begin position="1645"/>
        <end position="1677"/>
    </location>
</feature>
<evidence type="ECO:0000313" key="12">
    <source>
        <dbReference type="Proteomes" id="UP000188354"/>
    </source>
</evidence>
<dbReference type="SMART" id="SM00582">
    <property type="entry name" value="RPR"/>
    <property type="match status" value="1"/>
</dbReference>
<feature type="domain" description="CID" evidence="10">
    <location>
        <begin position="831"/>
        <end position="972"/>
    </location>
</feature>
<feature type="compositionally biased region" description="Basic and acidic residues" evidence="8">
    <location>
        <begin position="545"/>
        <end position="554"/>
    </location>
</feature>
<dbReference type="Gramene" id="OIW05622">
    <property type="protein sequence ID" value="OIW05622"/>
    <property type="gene ID" value="TanjilG_23408"/>
</dbReference>
<keyword evidence="12" id="KW-1185">Reference proteome</keyword>
<accession>A0A4P1R942</accession>
<dbReference type="Pfam" id="PF04818">
    <property type="entry name" value="CID"/>
    <property type="match status" value="1"/>
</dbReference>
<evidence type="ECO:0000256" key="2">
    <source>
        <dbReference type="ARBA" id="ARBA00022473"/>
    </source>
</evidence>
<feature type="region of interest" description="Disordered" evidence="8">
    <location>
        <begin position="277"/>
        <end position="304"/>
    </location>
</feature>
<evidence type="ECO:0000313" key="11">
    <source>
        <dbReference type="EMBL" id="OIW05622.1"/>
    </source>
</evidence>
<dbReference type="PROSITE" id="PS50812">
    <property type="entry name" value="PWWP"/>
    <property type="match status" value="1"/>
</dbReference>
<organism evidence="11 12">
    <name type="scientific">Lupinus angustifolius</name>
    <name type="common">Narrow-leaved blue lupine</name>
    <dbReference type="NCBI Taxonomy" id="3871"/>
    <lineage>
        <taxon>Eukaryota</taxon>
        <taxon>Viridiplantae</taxon>
        <taxon>Streptophyta</taxon>
        <taxon>Embryophyta</taxon>
        <taxon>Tracheophyta</taxon>
        <taxon>Spermatophyta</taxon>
        <taxon>Magnoliopsida</taxon>
        <taxon>eudicotyledons</taxon>
        <taxon>Gunneridae</taxon>
        <taxon>Pentapetalae</taxon>
        <taxon>rosids</taxon>
        <taxon>fabids</taxon>
        <taxon>Fabales</taxon>
        <taxon>Fabaceae</taxon>
        <taxon>Papilionoideae</taxon>
        <taxon>50 kb inversion clade</taxon>
        <taxon>genistoids sensu lato</taxon>
        <taxon>core genistoids</taxon>
        <taxon>Genisteae</taxon>
        <taxon>Lupinus</taxon>
    </lineage>
</organism>
<feature type="compositionally biased region" description="Low complexity" evidence="8">
    <location>
        <begin position="1631"/>
        <end position="1641"/>
    </location>
</feature>
<dbReference type="Proteomes" id="UP000188354">
    <property type="component" value="Chromosome LG08"/>
</dbReference>
<feature type="compositionally biased region" description="Polar residues" evidence="8">
    <location>
        <begin position="1051"/>
        <end position="1061"/>
    </location>
</feature>
<feature type="compositionally biased region" description="Polar residues" evidence="8">
    <location>
        <begin position="1566"/>
        <end position="1581"/>
    </location>
</feature>
<dbReference type="InterPro" id="IPR006569">
    <property type="entry name" value="CID_dom"/>
</dbReference>
<dbReference type="Pfam" id="PF00855">
    <property type="entry name" value="PWWP"/>
    <property type="match status" value="1"/>
</dbReference>
<keyword evidence="7" id="KW-0539">Nucleus</keyword>
<feature type="compositionally biased region" description="Polar residues" evidence="8">
    <location>
        <begin position="1765"/>
        <end position="1775"/>
    </location>
</feature>
<dbReference type="EMBL" id="CM007368">
    <property type="protein sequence ID" value="OIW05622.1"/>
    <property type="molecule type" value="Genomic_DNA"/>
</dbReference>
<evidence type="ECO:0000259" key="9">
    <source>
        <dbReference type="PROSITE" id="PS50812"/>
    </source>
</evidence>
<dbReference type="GO" id="GO:0005634">
    <property type="term" value="C:nucleus"/>
    <property type="evidence" value="ECO:0007669"/>
    <property type="project" value="UniProtKB-SubCell"/>
</dbReference>
<dbReference type="Gene3D" id="2.30.30.140">
    <property type="match status" value="1"/>
</dbReference>
<feature type="compositionally biased region" description="Pro residues" evidence="8">
    <location>
        <begin position="1128"/>
        <end position="1175"/>
    </location>
</feature>
<protein>
    <recommendedName>
        <fullName evidence="13">PWWP domain-containing protein</fullName>
    </recommendedName>
</protein>
<dbReference type="PANTHER" id="PTHR12550:SF70">
    <property type="entry name" value="JIL-1 ANCHORING AND STABILIZING PROTEIN, ISOFORM A"/>
    <property type="match status" value="1"/>
</dbReference>
<evidence type="ECO:0000256" key="8">
    <source>
        <dbReference type="SAM" id="MobiDB-lite"/>
    </source>
</evidence>
<keyword evidence="5" id="KW-0287">Flowering</keyword>
<feature type="compositionally biased region" description="Low complexity" evidence="8">
    <location>
        <begin position="1176"/>
        <end position="1186"/>
    </location>
</feature>
<feature type="region of interest" description="Disordered" evidence="8">
    <location>
        <begin position="1555"/>
        <end position="1677"/>
    </location>
</feature>